<evidence type="ECO:0000313" key="6">
    <source>
        <dbReference type="Proteomes" id="UP000294498"/>
    </source>
</evidence>
<dbReference type="InterPro" id="IPR014031">
    <property type="entry name" value="Ketoacyl_synth_C"/>
</dbReference>
<dbReference type="InterPro" id="IPR020841">
    <property type="entry name" value="PKS_Beta-ketoAc_synthase_dom"/>
</dbReference>
<dbReference type="InterPro" id="IPR000794">
    <property type="entry name" value="Beta-ketoacyl_synthase"/>
</dbReference>
<dbReference type="PROSITE" id="PS00606">
    <property type="entry name" value="KS3_1"/>
    <property type="match status" value="1"/>
</dbReference>
<dbReference type="GO" id="GO:0005829">
    <property type="term" value="C:cytosol"/>
    <property type="evidence" value="ECO:0007669"/>
    <property type="project" value="TreeGrafter"/>
</dbReference>
<dbReference type="CDD" id="cd00834">
    <property type="entry name" value="KAS_I_II"/>
    <property type="match status" value="1"/>
</dbReference>
<dbReference type="Gene3D" id="3.40.47.10">
    <property type="match status" value="1"/>
</dbReference>
<reference evidence="5 6" key="1">
    <citation type="submission" date="2019-03" db="EMBL/GenBank/DDBJ databases">
        <title>Genomic Encyclopedia of Type Strains, Phase IV (KMG-IV): sequencing the most valuable type-strain genomes for metagenomic binning, comparative biology and taxonomic classification.</title>
        <authorList>
            <person name="Goeker M."/>
        </authorList>
    </citation>
    <scope>NUCLEOTIDE SEQUENCE [LARGE SCALE GENOMIC DNA]</scope>
    <source>
        <strain evidence="5 6">DSM 100059</strain>
    </source>
</reference>
<keyword evidence="2 3" id="KW-0808">Transferase</keyword>
<dbReference type="Proteomes" id="UP000294498">
    <property type="component" value="Unassembled WGS sequence"/>
</dbReference>
<gene>
    <name evidence="5" type="ORF">EDB95_3326</name>
</gene>
<feature type="domain" description="Ketosynthase family 3 (KS3)" evidence="4">
    <location>
        <begin position="5"/>
        <end position="390"/>
    </location>
</feature>
<dbReference type="EMBL" id="SODV01000001">
    <property type="protein sequence ID" value="TDX02271.1"/>
    <property type="molecule type" value="Genomic_DNA"/>
</dbReference>
<dbReference type="InterPro" id="IPR014030">
    <property type="entry name" value="Ketoacyl_synth_N"/>
</dbReference>
<evidence type="ECO:0000256" key="3">
    <source>
        <dbReference type="RuleBase" id="RU003694"/>
    </source>
</evidence>
<sequence>MGTILSEIVITGMGITTALGRGVAANRAALLEERSGIGQLELFPTKYAGVLPCAEIKEPTAALAERLNARERGVTRTSLLALDAFEEACADAGIDRFKNVSLVCGTTVGGMCLTDELYEDANMRTKDSAYLTSYDCGSVALYLQERFGLGGVINSLNTACSSSANALAFGARLLRQGRAKKVIAGGTDALAKFTINGFNALHILSPEPCTPFDGDRKGLNLGEGAAFLVLERAEDAGDKKVYARLTGWGNSNDAFHPSSLSEEGDGPFLAMEAALQKAGLQPADISYINAHGTATENNDEVESRAMIRLFGQVPAFASTKAYTGHTLGAAGAVEAIYSVLSLLHGEAYPNLRFANGSLEPLTTLRTAPLEHVMSNSFGFGGNCSSLIFSKA</sequence>
<evidence type="ECO:0000259" key="4">
    <source>
        <dbReference type="PROSITE" id="PS52004"/>
    </source>
</evidence>
<dbReference type="SUPFAM" id="SSF53901">
    <property type="entry name" value="Thiolase-like"/>
    <property type="match status" value="1"/>
</dbReference>
<name>A0A4R8DYI0_9BACT</name>
<dbReference type="GO" id="GO:0004315">
    <property type="term" value="F:3-oxoacyl-[acyl-carrier-protein] synthase activity"/>
    <property type="evidence" value="ECO:0007669"/>
    <property type="project" value="InterPro"/>
</dbReference>
<dbReference type="PROSITE" id="PS52004">
    <property type="entry name" value="KS3_2"/>
    <property type="match status" value="1"/>
</dbReference>
<evidence type="ECO:0000313" key="5">
    <source>
        <dbReference type="EMBL" id="TDX02271.1"/>
    </source>
</evidence>
<dbReference type="PANTHER" id="PTHR11712:SF320">
    <property type="entry name" value="BETA-KETOACYL SYNTHASE"/>
    <property type="match status" value="1"/>
</dbReference>
<dbReference type="PANTHER" id="PTHR11712">
    <property type="entry name" value="POLYKETIDE SYNTHASE-RELATED"/>
    <property type="match status" value="1"/>
</dbReference>
<dbReference type="InterPro" id="IPR018201">
    <property type="entry name" value="Ketoacyl_synth_AS"/>
</dbReference>
<dbReference type="AlphaFoldDB" id="A0A4R8DYI0"/>
<evidence type="ECO:0000256" key="1">
    <source>
        <dbReference type="ARBA" id="ARBA00008467"/>
    </source>
</evidence>
<proteinExistence type="inferred from homology"/>
<dbReference type="GO" id="GO:0006633">
    <property type="term" value="P:fatty acid biosynthetic process"/>
    <property type="evidence" value="ECO:0007669"/>
    <property type="project" value="InterPro"/>
</dbReference>
<dbReference type="Pfam" id="PF02801">
    <property type="entry name" value="Ketoacyl-synt_C"/>
    <property type="match status" value="1"/>
</dbReference>
<dbReference type="Pfam" id="PF00109">
    <property type="entry name" value="ketoacyl-synt"/>
    <property type="match status" value="1"/>
</dbReference>
<comment type="similarity">
    <text evidence="1 3">Belongs to the thiolase-like superfamily. Beta-ketoacyl-ACP synthases family.</text>
</comment>
<dbReference type="SMART" id="SM00825">
    <property type="entry name" value="PKS_KS"/>
    <property type="match status" value="1"/>
</dbReference>
<evidence type="ECO:0000256" key="2">
    <source>
        <dbReference type="ARBA" id="ARBA00022679"/>
    </source>
</evidence>
<dbReference type="InterPro" id="IPR016039">
    <property type="entry name" value="Thiolase-like"/>
</dbReference>
<keyword evidence="6" id="KW-1185">Reference proteome</keyword>
<organism evidence="5 6">
    <name type="scientific">Dinghuibacter silviterrae</name>
    <dbReference type="NCBI Taxonomy" id="1539049"/>
    <lineage>
        <taxon>Bacteria</taxon>
        <taxon>Pseudomonadati</taxon>
        <taxon>Bacteroidota</taxon>
        <taxon>Chitinophagia</taxon>
        <taxon>Chitinophagales</taxon>
        <taxon>Chitinophagaceae</taxon>
        <taxon>Dinghuibacter</taxon>
    </lineage>
</organism>
<accession>A0A4R8DYI0</accession>
<comment type="caution">
    <text evidence="5">The sequence shown here is derived from an EMBL/GenBank/DDBJ whole genome shotgun (WGS) entry which is preliminary data.</text>
</comment>
<protein>
    <submittedName>
        <fullName evidence="5">3-oxoacyl-(Acyl-carrier-protein) synthase</fullName>
    </submittedName>
</protein>